<keyword evidence="2" id="KW-0812">Transmembrane</keyword>
<evidence type="ECO:0000313" key="3">
    <source>
        <dbReference type="EMBL" id="KAL3826665.1"/>
    </source>
</evidence>
<feature type="transmembrane region" description="Helical" evidence="2">
    <location>
        <begin position="84"/>
        <end position="102"/>
    </location>
</feature>
<feature type="region of interest" description="Disordered" evidence="1">
    <location>
        <begin position="185"/>
        <end position="339"/>
    </location>
</feature>
<feature type="compositionally biased region" description="Basic and acidic residues" evidence="1">
    <location>
        <begin position="249"/>
        <end position="262"/>
    </location>
</feature>
<feature type="compositionally biased region" description="Low complexity" evidence="1">
    <location>
        <begin position="192"/>
        <end position="206"/>
    </location>
</feature>
<evidence type="ECO:0000256" key="1">
    <source>
        <dbReference type="SAM" id="MobiDB-lite"/>
    </source>
</evidence>
<proteinExistence type="predicted"/>
<feature type="compositionally biased region" description="Basic and acidic residues" evidence="1">
    <location>
        <begin position="301"/>
        <end position="323"/>
    </location>
</feature>
<feature type="region of interest" description="Disordered" evidence="1">
    <location>
        <begin position="370"/>
        <end position="523"/>
    </location>
</feature>
<sequence length="523" mass="59991">MGEIMNFGNTCALIFRLVLLTLLIYGIVLSIKVMYSCHFMSAVSSNGESHGVGLLSFETKDGRCVEHNSFVVENYNGMELTARVAGYVAPSLGALSALLLSFECFKGGCPGGKCIPALVILFSSVFQGLTFLLFQSDLFCGNTDVISECDVGDAGYLSVQSCLVYAFCMVLYFCGPTPEPFKMGHSVDKNENTTPSKSSTESSTTSKEGENKKKKIKKTEPGKGEDWTREMYEQRRKEKKSKSRGVSGRSKEEIFDDLHDSGRANGKRKSKDSKKRKKDRSVSENTLVLYEENYENRRKKGGSERGENSSRSRSHSRQEKFDDYVDTDPDGMDWSAFTPVQREAYYERQRIKKKERREWERAREIEKLREWEEQLDRHHGGRSRSPIRNESDYSRGSTGYDDDYYGPGTLSRYDDDDGHSYYSTRYEGSEYDVEQQQQYNHLDDERGGGEDGVDDRRVYSRSPKDYYSCEDYSYDDNTYDDDTQHESEYSYSQSQDPPMDDGSYYYNQASQRSSRHSRARYYT</sequence>
<feature type="compositionally biased region" description="Basic residues" evidence="1">
    <location>
        <begin position="265"/>
        <end position="279"/>
    </location>
</feature>
<feature type="transmembrane region" description="Helical" evidence="2">
    <location>
        <begin position="12"/>
        <end position="35"/>
    </location>
</feature>
<feature type="compositionally biased region" description="Acidic residues" evidence="1">
    <location>
        <begin position="472"/>
        <end position="481"/>
    </location>
</feature>
<feature type="compositionally biased region" description="Basic residues" evidence="1">
    <location>
        <begin position="513"/>
        <end position="523"/>
    </location>
</feature>
<name>A0ABD3SQF7_9STRA</name>
<feature type="compositionally biased region" description="Basic and acidic residues" evidence="1">
    <location>
        <begin position="218"/>
        <end position="236"/>
    </location>
</feature>
<protein>
    <submittedName>
        <fullName evidence="3">Uncharacterized protein</fullName>
    </submittedName>
</protein>
<organism evidence="3 4">
    <name type="scientific">Cyclostephanos tholiformis</name>
    <dbReference type="NCBI Taxonomy" id="382380"/>
    <lineage>
        <taxon>Eukaryota</taxon>
        <taxon>Sar</taxon>
        <taxon>Stramenopiles</taxon>
        <taxon>Ochrophyta</taxon>
        <taxon>Bacillariophyta</taxon>
        <taxon>Coscinodiscophyceae</taxon>
        <taxon>Thalassiosirophycidae</taxon>
        <taxon>Stephanodiscales</taxon>
        <taxon>Stephanodiscaceae</taxon>
        <taxon>Cyclostephanos</taxon>
    </lineage>
</organism>
<gene>
    <name evidence="3" type="ORF">ACHAXA_001188</name>
</gene>
<feature type="compositionally biased region" description="Basic and acidic residues" evidence="1">
    <location>
        <begin position="441"/>
        <end position="464"/>
    </location>
</feature>
<keyword evidence="4" id="KW-1185">Reference proteome</keyword>
<feature type="transmembrane region" description="Helical" evidence="2">
    <location>
        <begin position="114"/>
        <end position="134"/>
    </location>
</feature>
<dbReference type="Proteomes" id="UP001530377">
    <property type="component" value="Unassembled WGS sequence"/>
</dbReference>
<dbReference type="AlphaFoldDB" id="A0ABD3SQF7"/>
<comment type="caution">
    <text evidence="3">The sequence shown here is derived from an EMBL/GenBank/DDBJ whole genome shotgun (WGS) entry which is preliminary data.</text>
</comment>
<dbReference type="EMBL" id="JALLPB020000016">
    <property type="protein sequence ID" value="KAL3826665.1"/>
    <property type="molecule type" value="Genomic_DNA"/>
</dbReference>
<reference evidence="3 4" key="1">
    <citation type="submission" date="2024-10" db="EMBL/GenBank/DDBJ databases">
        <title>Updated reference genomes for cyclostephanoid diatoms.</title>
        <authorList>
            <person name="Roberts W.R."/>
            <person name="Alverson A.J."/>
        </authorList>
    </citation>
    <scope>NUCLEOTIDE SEQUENCE [LARGE SCALE GENOMIC DNA]</scope>
    <source>
        <strain evidence="3 4">AJA228-03</strain>
    </source>
</reference>
<accession>A0ABD3SQF7</accession>
<evidence type="ECO:0000313" key="4">
    <source>
        <dbReference type="Proteomes" id="UP001530377"/>
    </source>
</evidence>
<keyword evidence="2" id="KW-1133">Transmembrane helix</keyword>
<keyword evidence="2" id="KW-0472">Membrane</keyword>
<feature type="transmembrane region" description="Helical" evidence="2">
    <location>
        <begin position="154"/>
        <end position="174"/>
    </location>
</feature>
<evidence type="ECO:0000256" key="2">
    <source>
        <dbReference type="SAM" id="Phobius"/>
    </source>
</evidence>